<keyword evidence="1" id="KW-0472">Membrane</keyword>
<protein>
    <submittedName>
        <fullName evidence="2">Uncharacterized protein</fullName>
    </submittedName>
</protein>
<feature type="transmembrane region" description="Helical" evidence="1">
    <location>
        <begin position="83"/>
        <end position="100"/>
    </location>
</feature>
<dbReference type="InterPro" id="IPR051533">
    <property type="entry name" value="WaaL-like"/>
</dbReference>
<comment type="caution">
    <text evidence="2">The sequence shown here is derived from an EMBL/GenBank/DDBJ whole genome shotgun (WGS) entry which is preliminary data.</text>
</comment>
<organism evidence="2">
    <name type="scientific">marine sediment metagenome</name>
    <dbReference type="NCBI Taxonomy" id="412755"/>
    <lineage>
        <taxon>unclassified sequences</taxon>
        <taxon>metagenomes</taxon>
        <taxon>ecological metagenomes</taxon>
    </lineage>
</organism>
<keyword evidence="1" id="KW-0812">Transmembrane</keyword>
<feature type="non-terminal residue" evidence="2">
    <location>
        <position position="143"/>
    </location>
</feature>
<reference evidence="2" key="1">
    <citation type="journal article" date="2014" name="Front. Microbiol.">
        <title>High frequency of phylogenetically diverse reductive dehalogenase-homologous genes in deep subseafloor sedimentary metagenomes.</title>
        <authorList>
            <person name="Kawai M."/>
            <person name="Futagami T."/>
            <person name="Toyoda A."/>
            <person name="Takaki Y."/>
            <person name="Nishi S."/>
            <person name="Hori S."/>
            <person name="Arai W."/>
            <person name="Tsubouchi T."/>
            <person name="Morono Y."/>
            <person name="Uchiyama I."/>
            <person name="Ito T."/>
            <person name="Fujiyama A."/>
            <person name="Inagaki F."/>
            <person name="Takami H."/>
        </authorList>
    </citation>
    <scope>NUCLEOTIDE SEQUENCE</scope>
    <source>
        <strain evidence="2">Expedition CK06-06</strain>
    </source>
</reference>
<dbReference type="PANTHER" id="PTHR37422">
    <property type="entry name" value="TEICHURONIC ACID BIOSYNTHESIS PROTEIN TUAE"/>
    <property type="match status" value="1"/>
</dbReference>
<proteinExistence type="predicted"/>
<dbReference type="PANTHER" id="PTHR37422:SF17">
    <property type="entry name" value="O-ANTIGEN LIGASE"/>
    <property type="match status" value="1"/>
</dbReference>
<sequence>MVLTGFLRRLKDWLIIFEAFFVSGLLVSLVALGQYFHLGWLLESAGTRLASTIGNAGYVAGYLIFNIFFGIFLFFFRKNKYLRCYYILGILLQMFIVMNTLTRGGILALTFSLFIFIGYLIFFYFKSNKLIRNSSVIILLLMV</sequence>
<feature type="transmembrane region" description="Helical" evidence="1">
    <location>
        <begin position="12"/>
        <end position="36"/>
    </location>
</feature>
<keyword evidence="1" id="KW-1133">Transmembrane helix</keyword>
<feature type="transmembrane region" description="Helical" evidence="1">
    <location>
        <begin position="56"/>
        <end position="76"/>
    </location>
</feature>
<feature type="transmembrane region" description="Helical" evidence="1">
    <location>
        <begin position="106"/>
        <end position="125"/>
    </location>
</feature>
<accession>X0WYD7</accession>
<dbReference type="AlphaFoldDB" id="X0WYD7"/>
<dbReference type="EMBL" id="BARS01031405">
    <property type="protein sequence ID" value="GAG17761.1"/>
    <property type="molecule type" value="Genomic_DNA"/>
</dbReference>
<name>X0WYD7_9ZZZZ</name>
<gene>
    <name evidence="2" type="ORF">S01H1_48875</name>
</gene>
<evidence type="ECO:0000256" key="1">
    <source>
        <dbReference type="SAM" id="Phobius"/>
    </source>
</evidence>
<evidence type="ECO:0000313" key="2">
    <source>
        <dbReference type="EMBL" id="GAG17761.1"/>
    </source>
</evidence>